<evidence type="ECO:0000313" key="3">
    <source>
        <dbReference type="Proteomes" id="UP000189670"/>
    </source>
</evidence>
<organism evidence="2 3">
    <name type="scientific">Candidatus Magnetoglobus multicellularis str. Araruama</name>
    <dbReference type="NCBI Taxonomy" id="890399"/>
    <lineage>
        <taxon>Bacteria</taxon>
        <taxon>Pseudomonadati</taxon>
        <taxon>Thermodesulfobacteriota</taxon>
        <taxon>Desulfobacteria</taxon>
        <taxon>Desulfobacterales</taxon>
        <taxon>Desulfobacteraceae</taxon>
        <taxon>Candidatus Magnetoglobus</taxon>
    </lineage>
</organism>
<name>A0A1V1P912_9BACT</name>
<gene>
    <name evidence="2" type="ORF">OMM_02593</name>
</gene>
<feature type="transmembrane region" description="Helical" evidence="1">
    <location>
        <begin position="136"/>
        <end position="153"/>
    </location>
</feature>
<keyword evidence="1" id="KW-0472">Membrane</keyword>
<keyword evidence="1" id="KW-0812">Transmembrane</keyword>
<comment type="caution">
    <text evidence="2">The sequence shown here is derived from an EMBL/GenBank/DDBJ whole genome shotgun (WGS) entry which is preliminary data.</text>
</comment>
<reference evidence="3" key="1">
    <citation type="submission" date="2012-11" db="EMBL/GenBank/DDBJ databases">
        <authorList>
            <person name="Lucero-Rivera Y.E."/>
            <person name="Tovar-Ramirez D."/>
        </authorList>
    </citation>
    <scope>NUCLEOTIDE SEQUENCE [LARGE SCALE GENOMIC DNA]</scope>
    <source>
        <strain evidence="3">Araruama</strain>
    </source>
</reference>
<protein>
    <submittedName>
        <fullName evidence="2">Uncharacterized protein</fullName>
    </submittedName>
</protein>
<keyword evidence="1" id="KW-1133">Transmembrane helix</keyword>
<dbReference type="AlphaFoldDB" id="A0A1V1P912"/>
<dbReference type="Proteomes" id="UP000189670">
    <property type="component" value="Unassembled WGS sequence"/>
</dbReference>
<accession>A0A1V1P912</accession>
<dbReference type="EMBL" id="ATBP01000289">
    <property type="protein sequence ID" value="ETR71300.1"/>
    <property type="molecule type" value="Genomic_DNA"/>
</dbReference>
<sequence length="203" mass="23981">MKQIQDINIHQIDRTNETDLKLFLEFPLSIYENKKLIEYYIPKVKSLVSIPGDFELFIAESSNHDIVGRMVMGKNDQIRDDHNMPFAHIGLFDVIEDYSVFKQMIDFGRKYFQKHRYLLFPFFNPHGILIGLHQKALMLITISWSFLINLIILNLQIDMDLKNPINIWEVLLMIWKVLSQITNTHTKKRLKTISSLETSINQM</sequence>
<evidence type="ECO:0000256" key="1">
    <source>
        <dbReference type="SAM" id="Phobius"/>
    </source>
</evidence>
<proteinExistence type="predicted"/>
<evidence type="ECO:0000313" key="2">
    <source>
        <dbReference type="EMBL" id="ETR71300.1"/>
    </source>
</evidence>